<organism evidence="1 2">
    <name type="scientific">Candidatus Faecalibacterium faecipullorum</name>
    <dbReference type="NCBI Taxonomy" id="2838578"/>
    <lineage>
        <taxon>Bacteria</taxon>
        <taxon>Bacillati</taxon>
        <taxon>Bacillota</taxon>
        <taxon>Clostridia</taxon>
        <taxon>Eubacteriales</taxon>
        <taxon>Oscillospiraceae</taxon>
        <taxon>Faecalibacterium</taxon>
    </lineage>
</organism>
<dbReference type="Pfam" id="PF00756">
    <property type="entry name" value="Esterase"/>
    <property type="match status" value="1"/>
</dbReference>
<protein>
    <submittedName>
        <fullName evidence="1">Alpha/beta hydrolase</fullName>
    </submittedName>
</protein>
<keyword evidence="1" id="KW-0378">Hydrolase</keyword>
<dbReference type="InterPro" id="IPR000801">
    <property type="entry name" value="Esterase-like"/>
</dbReference>
<reference evidence="1" key="1">
    <citation type="journal article" date="2021" name="PeerJ">
        <title>Extensive microbial diversity within the chicken gut microbiome revealed by metagenomics and culture.</title>
        <authorList>
            <person name="Gilroy R."/>
            <person name="Ravi A."/>
            <person name="Getino M."/>
            <person name="Pursley I."/>
            <person name="Horton D.L."/>
            <person name="Alikhan N.F."/>
            <person name="Baker D."/>
            <person name="Gharbi K."/>
            <person name="Hall N."/>
            <person name="Watson M."/>
            <person name="Adriaenssens E.M."/>
            <person name="Foster-Nyarko E."/>
            <person name="Jarju S."/>
            <person name="Secka A."/>
            <person name="Antonio M."/>
            <person name="Oren A."/>
            <person name="Chaudhuri R.R."/>
            <person name="La Ragione R."/>
            <person name="Hildebrand F."/>
            <person name="Pallen M.J."/>
        </authorList>
    </citation>
    <scope>NUCLEOTIDE SEQUENCE</scope>
    <source>
        <strain evidence="1">ChiHjej9B8-13557</strain>
    </source>
</reference>
<evidence type="ECO:0000313" key="2">
    <source>
        <dbReference type="Proteomes" id="UP000824211"/>
    </source>
</evidence>
<accession>A0A9D2MGG4</accession>
<dbReference type="AlphaFoldDB" id="A0A9D2MGG4"/>
<dbReference type="InterPro" id="IPR029058">
    <property type="entry name" value="AB_hydrolase_fold"/>
</dbReference>
<proteinExistence type="predicted"/>
<dbReference type="Gene3D" id="3.40.50.1820">
    <property type="entry name" value="alpha/beta hydrolase"/>
    <property type="match status" value="1"/>
</dbReference>
<name>A0A9D2MGG4_9FIRM</name>
<dbReference type="PANTHER" id="PTHR48098">
    <property type="entry name" value="ENTEROCHELIN ESTERASE-RELATED"/>
    <property type="match status" value="1"/>
</dbReference>
<sequence>MAAFVIEGRTVEVFPGAVPGSPVVYLNTCEQEGEAVCRQLRAGGCPDLSLVAVGGLDWSRDMAPWDCPPISAKAAPCTGGADEYLAVLLHRIMPAAEQLVPGSPAWRGIAGYSLGGLFAVYALCRTDVFARAASVSGSLWFPGIGGYLSAHPPLRRPDCIYFSLGDREDRTRNPFLRTVRQNTEQIAAFYAGQGVDTVFQLNPGSHFRDVPQRTAAGLRWMAGR</sequence>
<dbReference type="GO" id="GO:0016787">
    <property type="term" value="F:hydrolase activity"/>
    <property type="evidence" value="ECO:0007669"/>
    <property type="project" value="UniProtKB-KW"/>
</dbReference>
<dbReference type="EMBL" id="DWXX01000164">
    <property type="protein sequence ID" value="HJB59749.1"/>
    <property type="molecule type" value="Genomic_DNA"/>
</dbReference>
<dbReference type="SUPFAM" id="SSF53474">
    <property type="entry name" value="alpha/beta-Hydrolases"/>
    <property type="match status" value="1"/>
</dbReference>
<dbReference type="InterPro" id="IPR050583">
    <property type="entry name" value="Mycobacterial_A85_antigen"/>
</dbReference>
<reference evidence="1" key="2">
    <citation type="submission" date="2021-04" db="EMBL/GenBank/DDBJ databases">
        <authorList>
            <person name="Gilroy R."/>
        </authorList>
    </citation>
    <scope>NUCLEOTIDE SEQUENCE</scope>
    <source>
        <strain evidence="1">ChiHjej9B8-13557</strain>
    </source>
</reference>
<evidence type="ECO:0000313" key="1">
    <source>
        <dbReference type="EMBL" id="HJB59749.1"/>
    </source>
</evidence>
<comment type="caution">
    <text evidence="1">The sequence shown here is derived from an EMBL/GenBank/DDBJ whole genome shotgun (WGS) entry which is preliminary data.</text>
</comment>
<dbReference type="PANTHER" id="PTHR48098:SF6">
    <property type="entry name" value="FERRI-BACILLIBACTIN ESTERASE BESA"/>
    <property type="match status" value="1"/>
</dbReference>
<gene>
    <name evidence="1" type="ORF">H9771_08890</name>
</gene>
<dbReference type="Proteomes" id="UP000824211">
    <property type="component" value="Unassembled WGS sequence"/>
</dbReference>